<evidence type="ECO:0000313" key="2">
    <source>
        <dbReference type="EMBL" id="KIE43179.1"/>
    </source>
</evidence>
<dbReference type="Proteomes" id="UP000031433">
    <property type="component" value="Unassembled WGS sequence"/>
</dbReference>
<gene>
    <name evidence="2" type="ORF">SE37_11310</name>
</gene>
<organism evidence="2 3">
    <name type="scientific">Geobacter soli</name>
    <dbReference type="NCBI Taxonomy" id="1510391"/>
    <lineage>
        <taxon>Bacteria</taxon>
        <taxon>Pseudomonadati</taxon>
        <taxon>Thermodesulfobacteriota</taxon>
        <taxon>Desulfuromonadia</taxon>
        <taxon>Geobacterales</taxon>
        <taxon>Geobacteraceae</taxon>
        <taxon>Geobacter</taxon>
    </lineage>
</organism>
<accession>A0A0C1TQY1</accession>
<protein>
    <submittedName>
        <fullName evidence="2">Uncharacterized protein</fullName>
    </submittedName>
</protein>
<evidence type="ECO:0000313" key="3">
    <source>
        <dbReference type="Proteomes" id="UP000031433"/>
    </source>
</evidence>
<keyword evidence="1" id="KW-0175">Coiled coil</keyword>
<sequence>MTHIETSRVNELLAGYMAVIKEFADRLDVNGELQEIEANVAEIEQALADLKEALASIPHRQG</sequence>
<feature type="coiled-coil region" evidence="1">
    <location>
        <begin position="26"/>
        <end position="53"/>
    </location>
</feature>
<dbReference type="AlphaFoldDB" id="A0A0C1TQY1"/>
<name>A0A0C1TQY1_9BACT</name>
<dbReference type="EMBL" id="JXBL01000001">
    <property type="protein sequence ID" value="KIE43179.1"/>
    <property type="molecule type" value="Genomic_DNA"/>
</dbReference>
<evidence type="ECO:0000256" key="1">
    <source>
        <dbReference type="SAM" id="Coils"/>
    </source>
</evidence>
<comment type="caution">
    <text evidence="2">The sequence shown here is derived from an EMBL/GenBank/DDBJ whole genome shotgun (WGS) entry which is preliminary data.</text>
</comment>
<keyword evidence="3" id="KW-1185">Reference proteome</keyword>
<dbReference type="RefSeq" id="WP_039646413.1">
    <property type="nucleotide sequence ID" value="NZ_JXBL01000001.1"/>
</dbReference>
<reference evidence="2 3" key="1">
    <citation type="submission" date="2015-01" db="EMBL/GenBank/DDBJ databases">
        <title>Genome sequence of the anaerobic bacterium Geobacter soli GSS01, a dissimilatory Fe(III) reducer from soil.</title>
        <authorList>
            <person name="Yang G."/>
            <person name="Zhou S."/>
        </authorList>
    </citation>
    <scope>NUCLEOTIDE SEQUENCE [LARGE SCALE GENOMIC DNA]</scope>
    <source>
        <strain evidence="2 3">GSS01</strain>
    </source>
</reference>
<proteinExistence type="predicted"/>